<dbReference type="SUPFAM" id="SSF50129">
    <property type="entry name" value="GroES-like"/>
    <property type="match status" value="1"/>
</dbReference>
<dbReference type="Proteomes" id="UP000518316">
    <property type="component" value="Unassembled WGS sequence"/>
</dbReference>
<evidence type="ECO:0000313" key="5">
    <source>
        <dbReference type="Proteomes" id="UP000518316"/>
    </source>
</evidence>
<evidence type="ECO:0000256" key="1">
    <source>
        <dbReference type="ARBA" id="ARBA00022857"/>
    </source>
</evidence>
<dbReference type="SMART" id="SM00829">
    <property type="entry name" value="PKS_ER"/>
    <property type="match status" value="1"/>
</dbReference>
<dbReference type="InterPro" id="IPR020843">
    <property type="entry name" value="ER"/>
</dbReference>
<feature type="domain" description="Enoyl reductase (ER)" evidence="3">
    <location>
        <begin position="12"/>
        <end position="323"/>
    </location>
</feature>
<dbReference type="PANTHER" id="PTHR48106:SF13">
    <property type="entry name" value="QUINONE OXIDOREDUCTASE-RELATED"/>
    <property type="match status" value="1"/>
</dbReference>
<dbReference type="InterPro" id="IPR036291">
    <property type="entry name" value="NAD(P)-bd_dom_sf"/>
</dbReference>
<organism evidence="4 5">
    <name type="scientific">Limosilactobacillus albertensis</name>
    <dbReference type="NCBI Taxonomy" id="2759752"/>
    <lineage>
        <taxon>Bacteria</taxon>
        <taxon>Bacillati</taxon>
        <taxon>Bacillota</taxon>
        <taxon>Bacilli</taxon>
        <taxon>Lactobacillales</taxon>
        <taxon>Lactobacillaceae</taxon>
        <taxon>Limosilactobacillus</taxon>
    </lineage>
</organism>
<keyword evidence="1" id="KW-0521">NADP</keyword>
<dbReference type="EMBL" id="JACIVC010000061">
    <property type="protein sequence ID" value="MBB1069946.1"/>
    <property type="molecule type" value="Genomic_DNA"/>
</dbReference>
<dbReference type="InterPro" id="IPR047618">
    <property type="entry name" value="QOR-like"/>
</dbReference>
<dbReference type="InterPro" id="IPR011032">
    <property type="entry name" value="GroES-like_sf"/>
</dbReference>
<dbReference type="GO" id="GO:0070402">
    <property type="term" value="F:NADPH binding"/>
    <property type="evidence" value="ECO:0007669"/>
    <property type="project" value="TreeGrafter"/>
</dbReference>
<dbReference type="Gene3D" id="3.90.180.10">
    <property type="entry name" value="Medium-chain alcohol dehydrogenases, catalytic domain"/>
    <property type="match status" value="1"/>
</dbReference>
<reference evidence="4 5" key="1">
    <citation type="submission" date="2020-07" db="EMBL/GenBank/DDBJ databases">
        <title>Description of Limosilactobacillus balticus sp. nov., Limosilactobacillus agrestis sp. nov., Limosilactobacillus albertensis sp. nov., Limosilactobacillus rudii sp. nov., Limosilactobacillus fastidiosus sp. nov., five novel Limosilactobacillus species isolated from the vertebrate gastrointestinal tract, and proposal of 6 subspecies of Limosilactobacillus reuteri adapted to the gastrointestinal tract of specific vertebrate hosts.</title>
        <authorList>
            <person name="Li F."/>
            <person name="Cheng C."/>
            <person name="Zheng J."/>
            <person name="Quevedo R.M."/>
            <person name="Li J."/>
            <person name="Roos S."/>
            <person name="Gaenzle M.G."/>
            <person name="Walter J."/>
        </authorList>
    </citation>
    <scope>NUCLEOTIDE SEQUENCE [LARGE SCALE GENOMIC DNA]</scope>
    <source>
        <strain evidence="4 5">RRLNB_1_1</strain>
    </source>
</reference>
<dbReference type="Gene3D" id="3.40.50.720">
    <property type="entry name" value="NAD(P)-binding Rossmann-like Domain"/>
    <property type="match status" value="1"/>
</dbReference>
<protein>
    <submittedName>
        <fullName evidence="4">Quinone oxidoreductase</fullName>
    </submittedName>
</protein>
<gene>
    <name evidence="4" type="ORF">H5S40_07255</name>
</gene>
<dbReference type="GO" id="GO:0035925">
    <property type="term" value="F:mRNA 3'-UTR AU-rich region binding"/>
    <property type="evidence" value="ECO:0007669"/>
    <property type="project" value="TreeGrafter"/>
</dbReference>
<dbReference type="Pfam" id="PF08240">
    <property type="entry name" value="ADH_N"/>
    <property type="match status" value="1"/>
</dbReference>
<dbReference type="SUPFAM" id="SSF51735">
    <property type="entry name" value="NAD(P)-binding Rossmann-fold domains"/>
    <property type="match status" value="1"/>
</dbReference>
<evidence type="ECO:0000259" key="3">
    <source>
        <dbReference type="SMART" id="SM00829"/>
    </source>
</evidence>
<dbReference type="PANTHER" id="PTHR48106">
    <property type="entry name" value="QUINONE OXIDOREDUCTASE PIG3-RELATED"/>
    <property type="match status" value="1"/>
</dbReference>
<name>A0A7W3TSR3_9LACO</name>
<dbReference type="Pfam" id="PF00107">
    <property type="entry name" value="ADH_zinc_N"/>
    <property type="match status" value="1"/>
</dbReference>
<dbReference type="CDD" id="cd05286">
    <property type="entry name" value="QOR2"/>
    <property type="match status" value="1"/>
</dbReference>
<evidence type="ECO:0000256" key="2">
    <source>
        <dbReference type="ARBA" id="ARBA00023002"/>
    </source>
</evidence>
<dbReference type="InterPro" id="IPR013149">
    <property type="entry name" value="ADH-like_C"/>
</dbReference>
<dbReference type="GO" id="GO:0003960">
    <property type="term" value="F:quinone reductase (NADPH) activity"/>
    <property type="evidence" value="ECO:0007669"/>
    <property type="project" value="InterPro"/>
</dbReference>
<dbReference type="GO" id="GO:0005829">
    <property type="term" value="C:cytosol"/>
    <property type="evidence" value="ECO:0007669"/>
    <property type="project" value="TreeGrafter"/>
</dbReference>
<accession>A0A7W3TSR3</accession>
<evidence type="ECO:0000313" key="4">
    <source>
        <dbReference type="EMBL" id="MBB1069946.1"/>
    </source>
</evidence>
<keyword evidence="5" id="KW-1185">Reference proteome</keyword>
<dbReference type="InterPro" id="IPR013154">
    <property type="entry name" value="ADH-like_N"/>
</dbReference>
<sequence length="325" mass="35294">MKTRRVVVHEYGSPAVLHVENHEVPEPTANQVTIHNQYISVDYTDIYWRTGQLDAPKTPLTPGKAGAGVIAKIGAKVTDLQVGDRVAYIQTSGAYAEYFNAPAKLVVKLPDSISLKAAAAMMMKGLTANALVKHVYPVGVNKTVFIHAMAGGVGSFLTAWSKFLGATVIGTVGDDEKAQYAKSLGADKVINYHHDDILQTVMNFTKNTSVNVVYDGIGQATFNDSLKMLGPQGMYVNFGQVSGPVNDFSLGILAEKTQYVTFANVNTFVDDLDLLQQMSNELFAFYQETDFARAQTITEFSFDEVVAAHQLLESGKSHGSIVMKV</sequence>
<dbReference type="RefSeq" id="WP_182598462.1">
    <property type="nucleotide sequence ID" value="NZ_JACIVC010000061.1"/>
</dbReference>
<keyword evidence="2" id="KW-0560">Oxidoreductase</keyword>
<proteinExistence type="predicted"/>
<dbReference type="AlphaFoldDB" id="A0A7W3TSR3"/>
<comment type="caution">
    <text evidence="4">The sequence shown here is derived from an EMBL/GenBank/DDBJ whole genome shotgun (WGS) entry which is preliminary data.</text>
</comment>